<feature type="compositionally biased region" description="Gly residues" evidence="1">
    <location>
        <begin position="419"/>
        <end position="430"/>
    </location>
</feature>
<dbReference type="Proteomes" id="UP000179536">
    <property type="component" value="Unassembled WGS sequence"/>
</dbReference>
<evidence type="ECO:0000313" key="5">
    <source>
        <dbReference type="Proteomes" id="UP000179536"/>
    </source>
</evidence>
<dbReference type="Proteomes" id="UP000179454">
    <property type="component" value="Unassembled WGS sequence"/>
</dbReference>
<proteinExistence type="predicted"/>
<dbReference type="AlphaFoldDB" id="A0ABD6H8T9"/>
<sequence length="540" mass="57548">MSDDNPLVINIVGGGRYVDTQAMSPAELSAYNAALDKGNSLYSSDLEGAKQAWAEADRIAAPYIKERKRPPRPAAPSPAPPEIIPDNRKAIAVCLSPDVCKSPDDAVPYMSWGTADNDYKYSPNVRANGEVIKRFDSKFTTTYGDEPGTGLGVKSGTVGDVVEPVTSSPIVNVNGIPIQRHGDRCTLNKGNTEGEYCYVNSTETQKAPDATDNQNKSVVAQGKAELGHFWAGMKATSDEASLIDGAAGKISDYYNGKASVWGDVKGAYESLPTGAQIWQSTQDVGSGLYNVGEHVVNDPVGSAKAAGEFVVDGVKGAVNSVEEGYDKHGMSGALGAGTGVLASIVSPGKKIKLLKEVEEGLEEAGKIGKIARERQHVEKAEHAAEAVEGSGGGRVTNKRKPTRNPCLHLAKGDKDGPGEFRGGSYGGTKGVGDKEMESNHMPPKSVSPLGELPSPSMQMDKADHRDALSTGSSAEAKEWRKAQQELIDAGQYRDALAMDIRDVRRIAQKGGDIRKYNQATRELLAYYKCLQEHGWLPGKK</sequence>
<accession>A0ABD6H8T9</accession>
<dbReference type="EMBL" id="MBFE02000006">
    <property type="protein sequence ID" value="MUO42186.1"/>
    <property type="molecule type" value="Genomic_DNA"/>
</dbReference>
<feature type="compositionally biased region" description="Pro residues" evidence="1">
    <location>
        <begin position="72"/>
        <end position="83"/>
    </location>
</feature>
<reference evidence="4 5" key="1">
    <citation type="submission" date="2019-11" db="EMBL/GenBank/DDBJ databases">
        <title>Whole-genome sequencing of Allorhizobium vitis.</title>
        <authorList>
            <person name="Gan H.M."/>
            <person name="Savka M.A."/>
        </authorList>
    </citation>
    <scope>NUCLEOTIDE SEQUENCE [LARGE SCALE GENOMIC DNA]</scope>
    <source>
        <strain evidence="3 5">RF2/1</strain>
        <strain evidence="2 4">T1/7</strain>
    </source>
</reference>
<organism evidence="3 5">
    <name type="scientific">Agrobacterium vitis</name>
    <name type="common">Rhizobium vitis</name>
    <dbReference type="NCBI Taxonomy" id="373"/>
    <lineage>
        <taxon>Bacteria</taxon>
        <taxon>Pseudomonadati</taxon>
        <taxon>Pseudomonadota</taxon>
        <taxon>Alphaproteobacteria</taxon>
        <taxon>Hyphomicrobiales</taxon>
        <taxon>Rhizobiaceae</taxon>
        <taxon>Rhizobium/Agrobacterium group</taxon>
        <taxon>Agrobacterium</taxon>
    </lineage>
</organism>
<dbReference type="EMBL" id="MBFA02000007">
    <property type="protein sequence ID" value="MUP10899.1"/>
    <property type="molecule type" value="Genomic_DNA"/>
</dbReference>
<feature type="region of interest" description="Disordered" evidence="1">
    <location>
        <begin position="64"/>
        <end position="83"/>
    </location>
</feature>
<evidence type="ECO:0000313" key="4">
    <source>
        <dbReference type="Proteomes" id="UP000179454"/>
    </source>
</evidence>
<name>A0ABD6H8T9_AGRVI</name>
<comment type="caution">
    <text evidence="3">The sequence shown here is derived from an EMBL/GenBank/DDBJ whole genome shotgun (WGS) entry which is preliminary data.</text>
</comment>
<gene>
    <name evidence="3" type="ORF">BBK91_013570</name>
    <name evidence="2" type="ORF">BBL17_010365</name>
</gene>
<dbReference type="Pfam" id="PF13665">
    <property type="entry name" value="Tox-PAAR-like"/>
    <property type="match status" value="1"/>
</dbReference>
<evidence type="ECO:0000313" key="3">
    <source>
        <dbReference type="EMBL" id="MUP10899.1"/>
    </source>
</evidence>
<evidence type="ECO:0000256" key="1">
    <source>
        <dbReference type="SAM" id="MobiDB-lite"/>
    </source>
</evidence>
<feature type="region of interest" description="Disordered" evidence="1">
    <location>
        <begin position="384"/>
        <end position="475"/>
    </location>
</feature>
<evidence type="ECO:0000313" key="2">
    <source>
        <dbReference type="EMBL" id="MUO42186.1"/>
    </source>
</evidence>
<keyword evidence="4" id="KW-1185">Reference proteome</keyword>
<protein>
    <submittedName>
        <fullName evidence="3">DUF4150 domain-containing protein</fullName>
    </submittedName>
</protein>
<dbReference type="RefSeq" id="WP_015916411.1">
    <property type="nucleotide sequence ID" value="NZ_MBFA02000007.1"/>
</dbReference>